<organism evidence="1 2">
    <name type="scientific">Microvenator marinus</name>
    <dbReference type="NCBI Taxonomy" id="2600177"/>
    <lineage>
        <taxon>Bacteria</taxon>
        <taxon>Deltaproteobacteria</taxon>
        <taxon>Bradymonadales</taxon>
        <taxon>Microvenatoraceae</taxon>
        <taxon>Microvenator</taxon>
    </lineage>
</organism>
<dbReference type="Proteomes" id="UP000321595">
    <property type="component" value="Chromosome"/>
</dbReference>
<dbReference type="PROSITE" id="PS51257">
    <property type="entry name" value="PROKAR_LIPOPROTEIN"/>
    <property type="match status" value="1"/>
</dbReference>
<gene>
    <name evidence="1" type="ORF">FRD01_20575</name>
</gene>
<accession>A0A5B8XWJ7</accession>
<dbReference type="AlphaFoldDB" id="A0A5B8XWJ7"/>
<dbReference type="EMBL" id="CP042467">
    <property type="protein sequence ID" value="QED29587.1"/>
    <property type="molecule type" value="Genomic_DNA"/>
</dbReference>
<evidence type="ECO:0000313" key="2">
    <source>
        <dbReference type="Proteomes" id="UP000321595"/>
    </source>
</evidence>
<evidence type="ECO:0008006" key="3">
    <source>
        <dbReference type="Google" id="ProtNLM"/>
    </source>
</evidence>
<keyword evidence="2" id="KW-1185">Reference proteome</keyword>
<dbReference type="RefSeq" id="WP_146962820.1">
    <property type="nucleotide sequence ID" value="NZ_CP042467.1"/>
</dbReference>
<evidence type="ECO:0000313" key="1">
    <source>
        <dbReference type="EMBL" id="QED29587.1"/>
    </source>
</evidence>
<sequence length="237" mass="26571">MVMTRFSISLSVALSLLFGCSTPKEEVVGKPPAEVEQARNAQMAGRIQIEKEAPQRPTHHPEALALLPGWPLQEEGRRFTARWDAASTPVPLADIPSLNSIPVAEAIFQPGEIVRWTQSVVGVYRPRFYQAKTGTEVEGYLVTAEYRTGEEVFYTELNPREQVIVYMYAGSGLCYMGIRGKLVEGLCPDPDRFTGDFSQEDLAKRFHPPERIWWVFVGNPGQGGWLALDDRFVVDIE</sequence>
<protein>
    <recommendedName>
        <fullName evidence="3">Lipoprotein</fullName>
    </recommendedName>
</protein>
<name>A0A5B8XWJ7_9DELT</name>
<dbReference type="KEGG" id="bbae:FRD01_20575"/>
<proteinExistence type="predicted"/>
<reference evidence="1 2" key="1">
    <citation type="submission" date="2019-08" db="EMBL/GenBank/DDBJ databases">
        <authorList>
            <person name="Liang Q."/>
        </authorList>
    </citation>
    <scope>NUCLEOTIDE SEQUENCE [LARGE SCALE GENOMIC DNA]</scope>
    <source>
        <strain evidence="1 2">V1718</strain>
    </source>
</reference>